<dbReference type="AlphaFoldDB" id="A0A8X8H052"/>
<dbReference type="Proteomes" id="UP000484076">
    <property type="component" value="Unassembled WGS sequence"/>
</dbReference>
<accession>A0A8X8H052</accession>
<dbReference type="InterPro" id="IPR017969">
    <property type="entry name" value="Heavy-metal-associated_CS"/>
</dbReference>
<sequence length="66" mass="6745">MTLLSVPDMTCGHCRASVESALAPLPGMAKVTVDLPARQVKAEGDAAPQAMLDALQTIGFHAAVIG</sequence>
<dbReference type="GO" id="GO:0046872">
    <property type="term" value="F:metal ion binding"/>
    <property type="evidence" value="ECO:0007669"/>
    <property type="project" value="UniProtKB-KW"/>
</dbReference>
<dbReference type="RefSeq" id="WP_152823715.1">
    <property type="nucleotide sequence ID" value="NZ_WHUT02000001.1"/>
</dbReference>
<feature type="domain" description="HMA" evidence="2">
    <location>
        <begin position="1"/>
        <end position="63"/>
    </location>
</feature>
<name>A0A8X8H052_9RHOB</name>
<dbReference type="SUPFAM" id="SSF55008">
    <property type="entry name" value="HMA, heavy metal-associated domain"/>
    <property type="match status" value="1"/>
</dbReference>
<gene>
    <name evidence="3" type="ORF">GEU84_001405</name>
</gene>
<organism evidence="3 4">
    <name type="scientific">Fertoeibacter niger</name>
    <dbReference type="NCBI Taxonomy" id="2656921"/>
    <lineage>
        <taxon>Bacteria</taxon>
        <taxon>Pseudomonadati</taxon>
        <taxon>Pseudomonadota</taxon>
        <taxon>Alphaproteobacteria</taxon>
        <taxon>Rhodobacterales</taxon>
        <taxon>Paracoccaceae</taxon>
        <taxon>Fertoeibacter</taxon>
    </lineage>
</organism>
<dbReference type="EMBL" id="WHUT02000001">
    <property type="protein sequence ID" value="NUB43028.1"/>
    <property type="molecule type" value="Genomic_DNA"/>
</dbReference>
<dbReference type="InterPro" id="IPR036163">
    <property type="entry name" value="HMA_dom_sf"/>
</dbReference>
<keyword evidence="4" id="KW-1185">Reference proteome</keyword>
<proteinExistence type="predicted"/>
<dbReference type="Gene3D" id="3.30.70.100">
    <property type="match status" value="1"/>
</dbReference>
<keyword evidence="1" id="KW-0479">Metal-binding</keyword>
<protein>
    <submittedName>
        <fullName evidence="3">Heavy-metal-associated domain-containing protein</fullName>
    </submittedName>
</protein>
<evidence type="ECO:0000259" key="2">
    <source>
        <dbReference type="PROSITE" id="PS50846"/>
    </source>
</evidence>
<reference evidence="3" key="1">
    <citation type="submission" date="2020-05" db="EMBL/GenBank/DDBJ databases">
        <title>Fertoebacter nigrum gen. nov., sp. nov., a new member of the family Rhodobacteraceae.</title>
        <authorList>
            <person name="Szuroczki S."/>
            <person name="Abbaszade G."/>
            <person name="Buni D."/>
            <person name="Schumann P."/>
            <person name="Toth E."/>
        </authorList>
    </citation>
    <scope>NUCLEOTIDE SEQUENCE</scope>
    <source>
        <strain evidence="3">RG-N-1a</strain>
    </source>
</reference>
<dbReference type="PROSITE" id="PS01047">
    <property type="entry name" value="HMA_1"/>
    <property type="match status" value="1"/>
</dbReference>
<evidence type="ECO:0000256" key="1">
    <source>
        <dbReference type="ARBA" id="ARBA00022723"/>
    </source>
</evidence>
<dbReference type="PROSITE" id="PS50846">
    <property type="entry name" value="HMA_2"/>
    <property type="match status" value="1"/>
</dbReference>
<dbReference type="Pfam" id="PF00403">
    <property type="entry name" value="HMA"/>
    <property type="match status" value="1"/>
</dbReference>
<evidence type="ECO:0000313" key="4">
    <source>
        <dbReference type="Proteomes" id="UP000484076"/>
    </source>
</evidence>
<evidence type="ECO:0000313" key="3">
    <source>
        <dbReference type="EMBL" id="NUB43028.1"/>
    </source>
</evidence>
<comment type="caution">
    <text evidence="3">The sequence shown here is derived from an EMBL/GenBank/DDBJ whole genome shotgun (WGS) entry which is preliminary data.</text>
</comment>
<dbReference type="CDD" id="cd00371">
    <property type="entry name" value="HMA"/>
    <property type="match status" value="1"/>
</dbReference>
<dbReference type="InterPro" id="IPR006121">
    <property type="entry name" value="HMA_dom"/>
</dbReference>